<dbReference type="RefSeq" id="WP_075399722.1">
    <property type="nucleotide sequence ID" value="NZ_MSDU01000063.1"/>
</dbReference>
<accession>A0A1Q8Q1L4</accession>
<evidence type="ECO:0000313" key="2">
    <source>
        <dbReference type="Proteomes" id="UP000185568"/>
    </source>
</evidence>
<organism evidence="1 2">
    <name type="scientific">Domibacillus antri</name>
    <dbReference type="NCBI Taxonomy" id="1714264"/>
    <lineage>
        <taxon>Bacteria</taxon>
        <taxon>Bacillati</taxon>
        <taxon>Bacillota</taxon>
        <taxon>Bacilli</taxon>
        <taxon>Bacillales</taxon>
        <taxon>Bacillaceae</taxon>
        <taxon>Domibacillus</taxon>
    </lineage>
</organism>
<protein>
    <submittedName>
        <fullName evidence="1">Uncharacterized protein</fullName>
    </submittedName>
</protein>
<sequence length="276" mass="34290">MLSLEEYISKRKKEDKINEYDIDARMDNMRICVNYVFEYFNQYLNIEEMEQKTFLNEERLVKFRNQLEMYNNEIQEWLVNIYDVHEKHIHRSIISFLKKDELFFLYNKEEEFRSCSYDCYAQLIKKNAFLKGQTEMLFLFIKDYHRIESEREINTPSVFLTEEINEWLEKTWNKYKVNIWAFASDYLSGFYNDDSLWPLKHKVKSNEEWKPYMYDYKQKTNLFNLNSLYTKISRKPFIKGEKQYLEIIMMYIWLHEIWGDEENYWEEYRSKVVNAL</sequence>
<proteinExistence type="predicted"/>
<reference evidence="1 2" key="1">
    <citation type="submission" date="2016-12" db="EMBL/GenBank/DDBJ databases">
        <title>Domibacillus antri genome sequencing.</title>
        <authorList>
            <person name="Verma A."/>
            <person name="Krishnamurthi S."/>
        </authorList>
    </citation>
    <scope>NUCLEOTIDE SEQUENCE [LARGE SCALE GENOMIC DNA]</scope>
    <source>
        <strain evidence="1 2">XD80</strain>
    </source>
</reference>
<comment type="caution">
    <text evidence="1">The sequence shown here is derived from an EMBL/GenBank/DDBJ whole genome shotgun (WGS) entry which is preliminary data.</text>
</comment>
<dbReference type="STRING" id="1714264.BTO30_16140"/>
<evidence type="ECO:0000313" key="1">
    <source>
        <dbReference type="EMBL" id="OLN21208.1"/>
    </source>
</evidence>
<dbReference type="OrthoDB" id="9554296at2"/>
<dbReference type="EMBL" id="MSDU01000063">
    <property type="protein sequence ID" value="OLN21208.1"/>
    <property type="molecule type" value="Genomic_DNA"/>
</dbReference>
<keyword evidence="2" id="KW-1185">Reference proteome</keyword>
<gene>
    <name evidence="1" type="ORF">BTO30_16140</name>
</gene>
<dbReference type="Proteomes" id="UP000185568">
    <property type="component" value="Unassembled WGS sequence"/>
</dbReference>
<dbReference type="AlphaFoldDB" id="A0A1Q8Q1L4"/>
<name>A0A1Q8Q1L4_9BACI</name>